<evidence type="ECO:0000256" key="17">
    <source>
        <dbReference type="ARBA" id="ARBA00060485"/>
    </source>
</evidence>
<comment type="catalytic activity">
    <reaction evidence="16 18">
        <text>L-threonyl-[protein] + FAD = FMN-L-threonyl-[protein] + AMP + H(+)</text>
        <dbReference type="Rhea" id="RHEA:36847"/>
        <dbReference type="Rhea" id="RHEA-COMP:11060"/>
        <dbReference type="Rhea" id="RHEA-COMP:11061"/>
        <dbReference type="ChEBI" id="CHEBI:15378"/>
        <dbReference type="ChEBI" id="CHEBI:30013"/>
        <dbReference type="ChEBI" id="CHEBI:57692"/>
        <dbReference type="ChEBI" id="CHEBI:74257"/>
        <dbReference type="ChEBI" id="CHEBI:456215"/>
        <dbReference type="EC" id="2.7.1.180"/>
    </reaction>
</comment>
<keyword evidence="10 18" id="KW-0274">FAD</keyword>
<evidence type="ECO:0000256" key="2">
    <source>
        <dbReference type="ARBA" id="ARBA00011955"/>
    </source>
</evidence>
<comment type="similarity">
    <text evidence="1 18">Belongs to the ApbE family.</text>
</comment>
<dbReference type="Proteomes" id="UP000317318">
    <property type="component" value="Chromosome"/>
</dbReference>
<keyword evidence="5" id="KW-0997">Cell inner membrane</keyword>
<keyword evidence="9" id="KW-0732">Signal</keyword>
<feature type="binding site" evidence="19">
    <location>
        <position position="304"/>
    </location>
    <ligand>
        <name>Mg(2+)</name>
        <dbReference type="ChEBI" id="CHEBI:18420"/>
    </ligand>
</feature>
<comment type="cofactor">
    <cofactor evidence="19">
        <name>Mg(2+)</name>
        <dbReference type="ChEBI" id="CHEBI:18420"/>
    </cofactor>
    <cofactor evidence="19">
        <name>Mn(2+)</name>
        <dbReference type="ChEBI" id="CHEBI:29035"/>
    </cofactor>
    <text evidence="19">Magnesium. Can also use manganese.</text>
</comment>
<evidence type="ECO:0000256" key="11">
    <source>
        <dbReference type="ARBA" id="ARBA00022842"/>
    </source>
</evidence>
<evidence type="ECO:0000256" key="18">
    <source>
        <dbReference type="PIRNR" id="PIRNR006268"/>
    </source>
</evidence>
<dbReference type="GO" id="GO:0016740">
    <property type="term" value="F:transferase activity"/>
    <property type="evidence" value="ECO:0007669"/>
    <property type="project" value="UniProtKB-UniRule"/>
</dbReference>
<evidence type="ECO:0000256" key="12">
    <source>
        <dbReference type="ARBA" id="ARBA00023136"/>
    </source>
</evidence>
<evidence type="ECO:0000256" key="1">
    <source>
        <dbReference type="ARBA" id="ARBA00008282"/>
    </source>
</evidence>
<sequence>MSAPLLRLTRFLPFAVVAAALFYLAFFGNERPATLAFRGETMGTTYEVKVYSAEGSKLQAAQQELKQQADRLLETINDQMSTWWPDSELSRFNRAAGDEPFEVSPATALVVQEAIRVSRLSGGAFDPTVGPLVNLWSFGPEGRPEEIPDDEQIAEARSSIGTDMVEVNDDPPTLTKRSSATELDLSAIAKGYGVDAIGELLLDRGYDNWLVEIGGEIRASGFKKNSDPWVIAVEKPVAGERAIEQVVELPTASGGAMATSGDYRNFFEQDGVRYSHTIDPRTGRPISHRLVSVSVIHKSCMTADALATAVMVLGPDEGYNLLESEGVAALLISRGEDGFVTRATSTFPR</sequence>
<evidence type="ECO:0000256" key="15">
    <source>
        <dbReference type="ARBA" id="ARBA00031306"/>
    </source>
</evidence>
<dbReference type="PANTHER" id="PTHR30040:SF2">
    <property type="entry name" value="FAD:PROTEIN FMN TRANSFERASE"/>
    <property type="match status" value="1"/>
</dbReference>
<keyword evidence="21" id="KW-1185">Reference proteome</keyword>
<feature type="binding site" evidence="19">
    <location>
        <position position="187"/>
    </location>
    <ligand>
        <name>Mg(2+)</name>
        <dbReference type="ChEBI" id="CHEBI:18420"/>
    </ligand>
</feature>
<keyword evidence="6 18" id="KW-0285">Flavoprotein</keyword>
<dbReference type="OrthoDB" id="9778595at2"/>
<evidence type="ECO:0000256" key="6">
    <source>
        <dbReference type="ARBA" id="ARBA00022630"/>
    </source>
</evidence>
<evidence type="ECO:0000256" key="13">
    <source>
        <dbReference type="ARBA" id="ARBA00023139"/>
    </source>
</evidence>
<evidence type="ECO:0000256" key="4">
    <source>
        <dbReference type="ARBA" id="ARBA00022475"/>
    </source>
</evidence>
<comment type="subcellular location">
    <subcellularLocation>
        <location evidence="17">Cell inner membrane</location>
        <topology evidence="17">Lipid-anchor</topology>
        <orientation evidence="17">Periplasmic side</orientation>
    </subcellularLocation>
</comment>
<feature type="binding site" evidence="19">
    <location>
        <position position="308"/>
    </location>
    <ligand>
        <name>Mg(2+)</name>
        <dbReference type="ChEBI" id="CHEBI:18420"/>
    </ligand>
</feature>
<keyword evidence="13" id="KW-0564">Palmitate</keyword>
<dbReference type="InterPro" id="IPR024932">
    <property type="entry name" value="ApbE"/>
</dbReference>
<evidence type="ECO:0000256" key="3">
    <source>
        <dbReference type="ARBA" id="ARBA00016337"/>
    </source>
</evidence>
<dbReference type="GO" id="GO:0005886">
    <property type="term" value="C:plasma membrane"/>
    <property type="evidence" value="ECO:0007669"/>
    <property type="project" value="UniProtKB-SubCell"/>
</dbReference>
<dbReference type="SUPFAM" id="SSF143631">
    <property type="entry name" value="ApbE-like"/>
    <property type="match status" value="1"/>
</dbReference>
<name>A0A517R4W6_9PLAN</name>
<dbReference type="GO" id="GO:0046872">
    <property type="term" value="F:metal ion binding"/>
    <property type="evidence" value="ECO:0007669"/>
    <property type="project" value="UniProtKB-UniRule"/>
</dbReference>
<dbReference type="AlphaFoldDB" id="A0A517R4W6"/>
<dbReference type="FunFam" id="3.10.520.10:FF:000001">
    <property type="entry name" value="FAD:protein FMN transferase"/>
    <property type="match status" value="1"/>
</dbReference>
<evidence type="ECO:0000256" key="16">
    <source>
        <dbReference type="ARBA" id="ARBA00048540"/>
    </source>
</evidence>
<dbReference type="PIRSF" id="PIRSF006268">
    <property type="entry name" value="ApbE"/>
    <property type="match status" value="1"/>
</dbReference>
<keyword evidence="4" id="KW-1003">Cell membrane</keyword>
<keyword evidence="8 18" id="KW-0479">Metal-binding</keyword>
<dbReference type="RefSeq" id="WP_145364997.1">
    <property type="nucleotide sequence ID" value="NZ_CP036268.1"/>
</dbReference>
<dbReference type="Gene3D" id="3.10.520.10">
    <property type="entry name" value="ApbE-like domains"/>
    <property type="match status" value="1"/>
</dbReference>
<keyword evidence="7 18" id="KW-0808">Transferase</keyword>
<proteinExistence type="inferred from homology"/>
<evidence type="ECO:0000313" key="20">
    <source>
        <dbReference type="EMBL" id="QDT38927.1"/>
    </source>
</evidence>
<keyword evidence="14 20" id="KW-0449">Lipoprotein</keyword>
<dbReference type="Pfam" id="PF02424">
    <property type="entry name" value="ApbE"/>
    <property type="match status" value="1"/>
</dbReference>
<keyword evidence="12" id="KW-0472">Membrane</keyword>
<keyword evidence="11 18" id="KW-0460">Magnesium</keyword>
<evidence type="ECO:0000256" key="14">
    <source>
        <dbReference type="ARBA" id="ARBA00023288"/>
    </source>
</evidence>
<dbReference type="EMBL" id="CP036268">
    <property type="protein sequence ID" value="QDT38927.1"/>
    <property type="molecule type" value="Genomic_DNA"/>
</dbReference>
<evidence type="ECO:0000256" key="5">
    <source>
        <dbReference type="ARBA" id="ARBA00022519"/>
    </source>
</evidence>
<accession>A0A517R4W6</accession>
<protein>
    <recommendedName>
        <fullName evidence="3 18">FAD:protein FMN transferase</fullName>
        <ecNumber evidence="2 18">2.7.1.180</ecNumber>
    </recommendedName>
    <alternativeName>
        <fullName evidence="15 18">Flavin transferase</fullName>
    </alternativeName>
</protein>
<dbReference type="KEGG" id="svp:Pan189_33270"/>
<evidence type="ECO:0000256" key="9">
    <source>
        <dbReference type="ARBA" id="ARBA00022729"/>
    </source>
</evidence>
<evidence type="ECO:0000256" key="8">
    <source>
        <dbReference type="ARBA" id="ARBA00022723"/>
    </source>
</evidence>
<dbReference type="InterPro" id="IPR003374">
    <property type="entry name" value="ApbE-like_sf"/>
</dbReference>
<reference evidence="20 21" key="1">
    <citation type="submission" date="2019-02" db="EMBL/GenBank/DDBJ databases">
        <title>Deep-cultivation of Planctomycetes and their phenomic and genomic characterization uncovers novel biology.</title>
        <authorList>
            <person name="Wiegand S."/>
            <person name="Jogler M."/>
            <person name="Boedeker C."/>
            <person name="Pinto D."/>
            <person name="Vollmers J."/>
            <person name="Rivas-Marin E."/>
            <person name="Kohn T."/>
            <person name="Peeters S.H."/>
            <person name="Heuer A."/>
            <person name="Rast P."/>
            <person name="Oberbeckmann S."/>
            <person name="Bunk B."/>
            <person name="Jeske O."/>
            <person name="Meyerdierks A."/>
            <person name="Storesund J.E."/>
            <person name="Kallscheuer N."/>
            <person name="Luecker S."/>
            <person name="Lage O.M."/>
            <person name="Pohl T."/>
            <person name="Merkel B.J."/>
            <person name="Hornburger P."/>
            <person name="Mueller R.-W."/>
            <person name="Bruemmer F."/>
            <person name="Labrenz M."/>
            <person name="Spormann A.M."/>
            <person name="Op den Camp H."/>
            <person name="Overmann J."/>
            <person name="Amann R."/>
            <person name="Jetten M.S.M."/>
            <person name="Mascher T."/>
            <person name="Medema M.H."/>
            <person name="Devos D.P."/>
            <person name="Kaster A.-K."/>
            <person name="Ovreas L."/>
            <person name="Rohde M."/>
            <person name="Galperin M.Y."/>
            <person name="Jogler C."/>
        </authorList>
    </citation>
    <scope>NUCLEOTIDE SEQUENCE [LARGE SCALE GENOMIC DNA]</scope>
    <source>
        <strain evidence="20 21">Pan189</strain>
    </source>
</reference>
<organism evidence="20 21">
    <name type="scientific">Stratiformator vulcanicus</name>
    <dbReference type="NCBI Taxonomy" id="2527980"/>
    <lineage>
        <taxon>Bacteria</taxon>
        <taxon>Pseudomonadati</taxon>
        <taxon>Planctomycetota</taxon>
        <taxon>Planctomycetia</taxon>
        <taxon>Planctomycetales</taxon>
        <taxon>Planctomycetaceae</taxon>
        <taxon>Stratiformator</taxon>
    </lineage>
</organism>
<evidence type="ECO:0000256" key="10">
    <source>
        <dbReference type="ARBA" id="ARBA00022827"/>
    </source>
</evidence>
<gene>
    <name evidence="20" type="primary">apbE_3</name>
    <name evidence="20" type="ORF">Pan189_33270</name>
</gene>
<evidence type="ECO:0000256" key="19">
    <source>
        <dbReference type="PIRSR" id="PIRSR006268-2"/>
    </source>
</evidence>
<evidence type="ECO:0000256" key="7">
    <source>
        <dbReference type="ARBA" id="ARBA00022679"/>
    </source>
</evidence>
<dbReference type="PANTHER" id="PTHR30040">
    <property type="entry name" value="THIAMINE BIOSYNTHESIS LIPOPROTEIN APBE"/>
    <property type="match status" value="1"/>
</dbReference>
<dbReference type="EC" id="2.7.1.180" evidence="2 18"/>
<evidence type="ECO:0000313" key="21">
    <source>
        <dbReference type="Proteomes" id="UP000317318"/>
    </source>
</evidence>